<dbReference type="SMART" id="SM00354">
    <property type="entry name" value="HTH_LACI"/>
    <property type="match status" value="1"/>
</dbReference>
<proteinExistence type="predicted"/>
<dbReference type="GO" id="GO:0000976">
    <property type="term" value="F:transcription cis-regulatory region binding"/>
    <property type="evidence" value="ECO:0007669"/>
    <property type="project" value="TreeGrafter"/>
</dbReference>
<dbReference type="AlphaFoldDB" id="A0A7W4IB74"/>
<sequence length="331" mass="36100">MNVGIKDVARVAAVSPATVSRVLAGRTVDPVMRDRVLEAVRETGYRPNLAARRLRSRHTKTIGLIVADIRNPFFTAVSRTVEAIAYDHGLRVIFCNTDEDAAKEAMYMQLMQEERVTGVILAPTREGADRIAHLESDFPIVLIDRAAPNASCDSVVLDNEAMAARLVVHLHRLGHRRIAGLFGTDTVTGRERCDGYERAMAECGIPGEVVPVPHEREQAQRVIAALLGDVARRPSALVVSNSVMLQSVLRVADTLGLEIPRDLALTSFDNEPWMEFVAGGLSVIEQPVEEIGRTAVTMLLDRLDHADCVTRRVVLAGRFIARGSGGRGAEA</sequence>
<evidence type="ECO:0000256" key="1">
    <source>
        <dbReference type="ARBA" id="ARBA00023015"/>
    </source>
</evidence>
<dbReference type="CDD" id="cd01392">
    <property type="entry name" value="HTH_LacI"/>
    <property type="match status" value="1"/>
</dbReference>
<dbReference type="PANTHER" id="PTHR30146">
    <property type="entry name" value="LACI-RELATED TRANSCRIPTIONAL REPRESSOR"/>
    <property type="match status" value="1"/>
</dbReference>
<name>A0A7W4IB74_9PROT</name>
<dbReference type="EMBL" id="JABEQJ010000005">
    <property type="protein sequence ID" value="MBB2159608.1"/>
    <property type="molecule type" value="Genomic_DNA"/>
</dbReference>
<dbReference type="PROSITE" id="PS50932">
    <property type="entry name" value="HTH_LACI_2"/>
    <property type="match status" value="1"/>
</dbReference>
<comment type="caution">
    <text evidence="5">The sequence shown here is derived from an EMBL/GenBank/DDBJ whole genome shotgun (WGS) entry which is preliminary data.</text>
</comment>
<gene>
    <name evidence="5" type="ORF">HLH48_05380</name>
</gene>
<dbReference type="SUPFAM" id="SSF53822">
    <property type="entry name" value="Periplasmic binding protein-like I"/>
    <property type="match status" value="1"/>
</dbReference>
<dbReference type="Pfam" id="PF13377">
    <property type="entry name" value="Peripla_BP_3"/>
    <property type="match status" value="1"/>
</dbReference>
<dbReference type="Pfam" id="PF00356">
    <property type="entry name" value="LacI"/>
    <property type="match status" value="1"/>
</dbReference>
<keyword evidence="2 5" id="KW-0238">DNA-binding</keyword>
<protein>
    <submittedName>
        <fullName evidence="5">LacI family DNA-binding transcriptional regulator</fullName>
    </submittedName>
</protein>
<dbReference type="SUPFAM" id="SSF47413">
    <property type="entry name" value="lambda repressor-like DNA-binding domains"/>
    <property type="match status" value="1"/>
</dbReference>
<dbReference type="PANTHER" id="PTHR30146:SF145">
    <property type="entry name" value="RIBOSE OPERON REPRESSOR"/>
    <property type="match status" value="1"/>
</dbReference>
<feature type="domain" description="HTH lacI-type" evidence="4">
    <location>
        <begin position="3"/>
        <end position="56"/>
    </location>
</feature>
<dbReference type="Proteomes" id="UP000589085">
    <property type="component" value="Unassembled WGS sequence"/>
</dbReference>
<dbReference type="Gene3D" id="1.10.260.40">
    <property type="entry name" value="lambda repressor-like DNA-binding domains"/>
    <property type="match status" value="1"/>
</dbReference>
<dbReference type="Gene3D" id="3.40.50.2300">
    <property type="match status" value="2"/>
</dbReference>
<dbReference type="PROSITE" id="PS00356">
    <property type="entry name" value="HTH_LACI_1"/>
    <property type="match status" value="1"/>
</dbReference>
<keyword evidence="3" id="KW-0804">Transcription</keyword>
<reference evidence="5 6" key="1">
    <citation type="submission" date="2020-04" db="EMBL/GenBank/DDBJ databases">
        <title>Description of novel Gluconacetobacter.</title>
        <authorList>
            <person name="Sombolestani A."/>
        </authorList>
    </citation>
    <scope>NUCLEOTIDE SEQUENCE [LARGE SCALE GENOMIC DNA]</scope>
    <source>
        <strain evidence="5 6">LMG 19747</strain>
    </source>
</reference>
<dbReference type="InterPro" id="IPR000843">
    <property type="entry name" value="HTH_LacI"/>
</dbReference>
<organism evidence="5 6">
    <name type="scientific">Gluconacetobacter sacchari</name>
    <dbReference type="NCBI Taxonomy" id="92759"/>
    <lineage>
        <taxon>Bacteria</taxon>
        <taxon>Pseudomonadati</taxon>
        <taxon>Pseudomonadota</taxon>
        <taxon>Alphaproteobacteria</taxon>
        <taxon>Acetobacterales</taxon>
        <taxon>Acetobacteraceae</taxon>
        <taxon>Gluconacetobacter</taxon>
    </lineage>
</organism>
<dbReference type="InterPro" id="IPR010982">
    <property type="entry name" value="Lambda_DNA-bd_dom_sf"/>
</dbReference>
<evidence type="ECO:0000256" key="3">
    <source>
        <dbReference type="ARBA" id="ARBA00023163"/>
    </source>
</evidence>
<evidence type="ECO:0000313" key="5">
    <source>
        <dbReference type="EMBL" id="MBB2159608.1"/>
    </source>
</evidence>
<accession>A0A7W4IB74</accession>
<dbReference type="RefSeq" id="WP_182996477.1">
    <property type="nucleotide sequence ID" value="NZ_JABEQJ010000005.1"/>
</dbReference>
<evidence type="ECO:0000256" key="2">
    <source>
        <dbReference type="ARBA" id="ARBA00023125"/>
    </source>
</evidence>
<evidence type="ECO:0000313" key="6">
    <source>
        <dbReference type="Proteomes" id="UP000589085"/>
    </source>
</evidence>
<dbReference type="InterPro" id="IPR028082">
    <property type="entry name" value="Peripla_BP_I"/>
</dbReference>
<dbReference type="InterPro" id="IPR046335">
    <property type="entry name" value="LacI/GalR-like_sensor"/>
</dbReference>
<evidence type="ECO:0000259" key="4">
    <source>
        <dbReference type="PROSITE" id="PS50932"/>
    </source>
</evidence>
<dbReference type="GO" id="GO:0003700">
    <property type="term" value="F:DNA-binding transcription factor activity"/>
    <property type="evidence" value="ECO:0007669"/>
    <property type="project" value="TreeGrafter"/>
</dbReference>
<keyword evidence="1" id="KW-0805">Transcription regulation</keyword>